<protein>
    <submittedName>
        <fullName evidence="3">Uncharacterized protein</fullName>
    </submittedName>
</protein>
<sequence>MAVIALLATLYALDVHAAVVSLYIPSNVFDEGVPLTADPIGVDASGQTTWVLAIGSPSGTFTATLPSVTGLNVTLVEGPTDAHVAATQSDTVLREDCAIASPTASGALPIASCSLGVIINSNSYSLAGTEIASPIPVQVAAARNGAENMRMAMGGVALSALVVVGAMGVLFTQM</sequence>
<gene>
    <name evidence="3" type="ORF">BD311DRAFT_657332</name>
</gene>
<evidence type="ECO:0000256" key="1">
    <source>
        <dbReference type="SAM" id="Phobius"/>
    </source>
</evidence>
<accession>A0A4V2K131</accession>
<evidence type="ECO:0000256" key="2">
    <source>
        <dbReference type="SAM" id="SignalP"/>
    </source>
</evidence>
<proteinExistence type="predicted"/>
<keyword evidence="2" id="KW-0732">Signal</keyword>
<organism evidence="3">
    <name type="scientific">Dichomitus squalens</name>
    <dbReference type="NCBI Taxonomy" id="114155"/>
    <lineage>
        <taxon>Eukaryota</taxon>
        <taxon>Fungi</taxon>
        <taxon>Dikarya</taxon>
        <taxon>Basidiomycota</taxon>
        <taxon>Agaricomycotina</taxon>
        <taxon>Agaricomycetes</taxon>
        <taxon>Polyporales</taxon>
        <taxon>Polyporaceae</taxon>
        <taxon>Dichomitus</taxon>
    </lineage>
</organism>
<feature type="transmembrane region" description="Helical" evidence="1">
    <location>
        <begin position="151"/>
        <end position="171"/>
    </location>
</feature>
<reference evidence="3" key="1">
    <citation type="submission" date="2019-01" db="EMBL/GenBank/DDBJ databases">
        <title>Draft genome sequences of three monokaryotic isolates of the white-rot basidiomycete fungus Dichomitus squalens.</title>
        <authorList>
            <consortium name="DOE Joint Genome Institute"/>
            <person name="Lopez S.C."/>
            <person name="Andreopoulos B."/>
            <person name="Pangilinan J."/>
            <person name="Lipzen A."/>
            <person name="Riley R."/>
            <person name="Ahrendt S."/>
            <person name="Ng V."/>
            <person name="Barry K."/>
            <person name="Daum C."/>
            <person name="Grigoriev I.V."/>
            <person name="Hilden K.S."/>
            <person name="Makela M.R."/>
            <person name="de Vries R.P."/>
        </authorList>
    </citation>
    <scope>NUCLEOTIDE SEQUENCE [LARGE SCALE GENOMIC DNA]</scope>
    <source>
        <strain evidence="3">OM18370.1</strain>
    </source>
</reference>
<feature type="signal peptide" evidence="2">
    <location>
        <begin position="1"/>
        <end position="17"/>
    </location>
</feature>
<dbReference type="OrthoDB" id="2755877at2759"/>
<feature type="chain" id="PRO_5020780320" evidence="2">
    <location>
        <begin position="18"/>
        <end position="174"/>
    </location>
</feature>
<dbReference type="EMBL" id="ML143400">
    <property type="protein sequence ID" value="TBU31193.1"/>
    <property type="molecule type" value="Genomic_DNA"/>
</dbReference>
<keyword evidence="1" id="KW-0472">Membrane</keyword>
<dbReference type="AlphaFoldDB" id="A0A4V2K131"/>
<keyword evidence="1" id="KW-0812">Transmembrane</keyword>
<keyword evidence="1" id="KW-1133">Transmembrane helix</keyword>
<name>A0A4V2K131_9APHY</name>
<dbReference type="Proteomes" id="UP000292957">
    <property type="component" value="Unassembled WGS sequence"/>
</dbReference>
<evidence type="ECO:0000313" key="3">
    <source>
        <dbReference type="EMBL" id="TBU31193.1"/>
    </source>
</evidence>